<evidence type="ECO:0000313" key="2">
    <source>
        <dbReference type="EMBL" id="MBB6635685.1"/>
    </source>
</evidence>
<keyword evidence="3" id="KW-1185">Reference proteome</keyword>
<keyword evidence="2" id="KW-0255">Endonuclease</keyword>
<dbReference type="RefSeq" id="WP_185120923.1">
    <property type="nucleotide sequence ID" value="NZ_JACJVQ010000014.1"/>
</dbReference>
<organism evidence="2 3">
    <name type="scientific">Cohnella thailandensis</name>
    <dbReference type="NCBI Taxonomy" id="557557"/>
    <lineage>
        <taxon>Bacteria</taxon>
        <taxon>Bacillati</taxon>
        <taxon>Bacillota</taxon>
        <taxon>Bacilli</taxon>
        <taxon>Bacillales</taxon>
        <taxon>Paenibacillaceae</taxon>
        <taxon>Cohnella</taxon>
    </lineage>
</organism>
<dbReference type="InterPro" id="IPR003615">
    <property type="entry name" value="HNH_nuc"/>
</dbReference>
<dbReference type="GO" id="GO:0004519">
    <property type="term" value="F:endonuclease activity"/>
    <property type="evidence" value="ECO:0007669"/>
    <property type="project" value="UniProtKB-KW"/>
</dbReference>
<dbReference type="EMBL" id="JACJVQ010000014">
    <property type="protein sequence ID" value="MBB6635685.1"/>
    <property type="molecule type" value="Genomic_DNA"/>
</dbReference>
<dbReference type="AlphaFoldDB" id="A0A841SZL1"/>
<comment type="caution">
    <text evidence="2">The sequence shown here is derived from an EMBL/GenBank/DDBJ whole genome shotgun (WGS) entry which is preliminary data.</text>
</comment>
<evidence type="ECO:0000259" key="1">
    <source>
        <dbReference type="Pfam" id="PF13391"/>
    </source>
</evidence>
<proteinExistence type="predicted"/>
<dbReference type="Proteomes" id="UP000535838">
    <property type="component" value="Unassembled WGS sequence"/>
</dbReference>
<gene>
    <name evidence="2" type="ORF">H7B67_16315</name>
</gene>
<protein>
    <submittedName>
        <fullName evidence="2">HNH endonuclease</fullName>
    </submittedName>
</protein>
<reference evidence="2 3" key="1">
    <citation type="submission" date="2020-08" db="EMBL/GenBank/DDBJ databases">
        <title>Cohnella phylogeny.</title>
        <authorList>
            <person name="Dunlap C."/>
        </authorList>
    </citation>
    <scope>NUCLEOTIDE SEQUENCE [LARGE SCALE GENOMIC DNA]</scope>
    <source>
        <strain evidence="2 3">DSM 25241</strain>
    </source>
</reference>
<evidence type="ECO:0000313" key="3">
    <source>
        <dbReference type="Proteomes" id="UP000535838"/>
    </source>
</evidence>
<keyword evidence="2" id="KW-0540">Nuclease</keyword>
<dbReference type="Pfam" id="PF13391">
    <property type="entry name" value="HNH_2"/>
    <property type="match status" value="1"/>
</dbReference>
<accession>A0A841SZL1</accession>
<name>A0A841SZL1_9BACL</name>
<sequence length="339" mass="40043">MAISSRTRKMLWGRAANRCAICKLEVVMDETGNDDESVVGDECHIVAREVEGPRGLSPLTQEQRDRYNNLILLCKIHHKQIDDQPNHFSVERLHEIKTEHEQWVRGSLQIDAEKQRDDELTLTIIDKWSELAQIDDWLSWTSWIMGSGQPHMGKEVDAKLKELVEYLFSRIYPQRYPEIRQALENFRLVLSDFLRVFHKHSIVLGGDSYTTEKFYRHARGYAEERKKLEWEFDFHVDLVQDLLLELTRAANYICDMVRAYVMPSYRLHDGLLIVESGPHMDFTFHRYRTEYRDEQRTAIPYPGLTEFLTIRSLRDHKFGAGVSIEDPLFIERQRELNNF</sequence>
<keyword evidence="2" id="KW-0378">Hydrolase</keyword>
<feature type="domain" description="HNH nuclease" evidence="1">
    <location>
        <begin position="19"/>
        <end position="83"/>
    </location>
</feature>